<evidence type="ECO:0000259" key="2">
    <source>
        <dbReference type="Pfam" id="PF08279"/>
    </source>
</evidence>
<name>A0A369AWW3_9ENTE</name>
<evidence type="ECO:0000313" key="3">
    <source>
        <dbReference type="EMBL" id="RSU02207.1"/>
    </source>
</evidence>
<dbReference type="RefSeq" id="WP_114289529.1">
    <property type="nucleotide sequence ID" value="NZ_CP122523.1"/>
</dbReference>
<dbReference type="AlphaFoldDB" id="A0A369AWW3"/>
<dbReference type="InterPro" id="IPR013196">
    <property type="entry name" value="HTH_11"/>
</dbReference>
<dbReference type="EMBL" id="NGJX01000005">
    <property type="protein sequence ID" value="RSU02207.1"/>
    <property type="molecule type" value="Genomic_DNA"/>
</dbReference>
<reference evidence="3 4" key="1">
    <citation type="submission" date="2017-05" db="EMBL/GenBank/DDBJ databases">
        <title>Vagococcus spp. assemblies.</title>
        <authorList>
            <person name="Gulvik C.A."/>
        </authorList>
    </citation>
    <scope>NUCLEOTIDE SEQUENCE [LARGE SCALE GENOMIC DNA]</scope>
    <source>
        <strain evidence="3 4">NCFB 2497</strain>
    </source>
</reference>
<gene>
    <name evidence="3" type="ORF">CBF32_06375</name>
</gene>
<dbReference type="GeneID" id="63146274"/>
<evidence type="ECO:0000313" key="4">
    <source>
        <dbReference type="Proteomes" id="UP000288197"/>
    </source>
</evidence>
<dbReference type="PANTHER" id="PTHR30185">
    <property type="entry name" value="CRYPTIC BETA-GLUCOSIDE BGL OPERON ANTITERMINATOR"/>
    <property type="match status" value="1"/>
</dbReference>
<dbReference type="Pfam" id="PF08279">
    <property type="entry name" value="HTH_11"/>
    <property type="match status" value="1"/>
</dbReference>
<feature type="domain" description="Mga helix-turn-helix" evidence="1">
    <location>
        <begin position="73"/>
        <end position="157"/>
    </location>
</feature>
<dbReference type="Gene3D" id="1.10.10.10">
    <property type="entry name" value="Winged helix-like DNA-binding domain superfamily/Winged helix DNA-binding domain"/>
    <property type="match status" value="2"/>
</dbReference>
<dbReference type="InterPro" id="IPR050661">
    <property type="entry name" value="BglG_antiterminators"/>
</dbReference>
<dbReference type="GO" id="GO:0003700">
    <property type="term" value="F:DNA-binding transcription factor activity"/>
    <property type="evidence" value="ECO:0007669"/>
    <property type="project" value="InterPro"/>
</dbReference>
<proteinExistence type="predicted"/>
<accession>A0A369AWW3</accession>
<dbReference type="InterPro" id="IPR018356">
    <property type="entry name" value="Tscrpt_reg_HTH_DeoR_CS"/>
</dbReference>
<dbReference type="OrthoDB" id="2367526at2"/>
<feature type="domain" description="Helix-turn-helix type 11" evidence="2">
    <location>
        <begin position="11"/>
        <end position="56"/>
    </location>
</feature>
<sequence>MRLILSKQSQRHLQILEYLYYNDYSTFENLAKITNVSLQTIHKDLNKINDFIAPLHIESYSQYECRLIHQYEISVDYIYSCILRNSIEFRFLEKVFFERHDRLEDYADSLFVSLSTLKRILTKVNKQTKKYGFYIATNPIRITGDEGLIRNMFVNYFREKYLERNYNFSNIQKKVFEQMLMSYVELRKSFMNYPDIETIRVTLFVSLTRLQNGHKYDAKLIDDVKYRYNYPMLRNPIFQQAVKSVFQIELNRENVVDLAYPVVSENLALDQRELLEFCEKSPELKEEHEQMKLLVANISKAVNHNLTVKRNEDLVLELMNSRLSTIGETYLLYNFKHNFLLNLKKDFPLVYQFLYQHIINNNYFNQYEEHEIDVLIYVLLTHWDSLLYSIQFSYPKFKVGMFMNSDDEHTRFLSEILNRKHYSRFTFEPISFFTHQEALDQFDNYDLILTNVSQPKNTKYRIVSVDLYPSRKDFFKLYQMYYELCDDYFKKNTQKKDSV</sequence>
<dbReference type="InterPro" id="IPR036388">
    <property type="entry name" value="WH-like_DNA-bd_sf"/>
</dbReference>
<keyword evidence="4" id="KW-1185">Reference proteome</keyword>
<dbReference type="Proteomes" id="UP000288197">
    <property type="component" value="Unassembled WGS sequence"/>
</dbReference>
<dbReference type="PROSITE" id="PS00894">
    <property type="entry name" value="HTH_DEOR_1"/>
    <property type="match status" value="1"/>
</dbReference>
<organism evidence="3 4">
    <name type="scientific">Vagococcus fluvialis</name>
    <dbReference type="NCBI Taxonomy" id="2738"/>
    <lineage>
        <taxon>Bacteria</taxon>
        <taxon>Bacillati</taxon>
        <taxon>Bacillota</taxon>
        <taxon>Bacilli</taxon>
        <taxon>Lactobacillales</taxon>
        <taxon>Enterococcaceae</taxon>
        <taxon>Vagococcus</taxon>
    </lineage>
</organism>
<dbReference type="Pfam" id="PF05043">
    <property type="entry name" value="Mga"/>
    <property type="match status" value="1"/>
</dbReference>
<dbReference type="InterPro" id="IPR007737">
    <property type="entry name" value="Mga_HTH"/>
</dbReference>
<protein>
    <submittedName>
        <fullName evidence="3">Uncharacterized protein</fullName>
    </submittedName>
</protein>
<evidence type="ECO:0000259" key="1">
    <source>
        <dbReference type="Pfam" id="PF05043"/>
    </source>
</evidence>
<comment type="caution">
    <text evidence="3">The sequence shown here is derived from an EMBL/GenBank/DDBJ whole genome shotgun (WGS) entry which is preliminary data.</text>
</comment>
<dbReference type="PANTHER" id="PTHR30185:SF18">
    <property type="entry name" value="TRANSCRIPTIONAL REGULATOR MTLR"/>
    <property type="match status" value="1"/>
</dbReference>